<reference evidence="3" key="1">
    <citation type="submission" date="2016-06" db="EMBL/GenBank/DDBJ databases">
        <title>Draft genome sequence of Desulfoplanes formicivorans strain Pf12B.</title>
        <authorList>
            <person name="Watanabe M."/>
            <person name="Kojima H."/>
            <person name="Fukui M."/>
        </authorList>
    </citation>
    <scope>NUCLEOTIDE SEQUENCE [LARGE SCALE GENOMIC DNA]</scope>
    <source>
        <strain evidence="3">Pf12B</strain>
    </source>
</reference>
<organism evidence="2 3">
    <name type="scientific">Desulfoplanes formicivorans</name>
    <dbReference type="NCBI Taxonomy" id="1592317"/>
    <lineage>
        <taxon>Bacteria</taxon>
        <taxon>Pseudomonadati</taxon>
        <taxon>Thermodesulfobacteriota</taxon>
        <taxon>Desulfovibrionia</taxon>
        <taxon>Desulfovibrionales</taxon>
        <taxon>Desulfoplanaceae</taxon>
        <taxon>Desulfoplanes</taxon>
    </lineage>
</organism>
<feature type="domain" description="Aminoglycoside phosphotransferase" evidence="1">
    <location>
        <begin position="126"/>
        <end position="266"/>
    </location>
</feature>
<keyword evidence="3" id="KW-1185">Reference proteome</keyword>
<dbReference type="SUPFAM" id="SSF56112">
    <property type="entry name" value="Protein kinase-like (PK-like)"/>
    <property type="match status" value="1"/>
</dbReference>
<gene>
    <name evidence="2" type="ORF">DPF_2500</name>
</gene>
<protein>
    <submittedName>
        <fullName evidence="2">Aminoglycoside phosphotransferase</fullName>
    </submittedName>
</protein>
<dbReference type="InterPro" id="IPR002575">
    <property type="entry name" value="Aminoglycoside_PTrfase"/>
</dbReference>
<dbReference type="GO" id="GO:0016740">
    <property type="term" value="F:transferase activity"/>
    <property type="evidence" value="ECO:0007669"/>
    <property type="project" value="UniProtKB-KW"/>
</dbReference>
<accession>A0A194AI58</accession>
<keyword evidence="2" id="KW-0808">Transferase</keyword>
<dbReference type="RefSeq" id="WP_069860008.1">
    <property type="nucleotide sequence ID" value="NZ_BDFE01000020.1"/>
</dbReference>
<comment type="caution">
    <text evidence="2">The sequence shown here is derived from an EMBL/GenBank/DDBJ whole genome shotgun (WGS) entry which is preliminary data.</text>
</comment>
<evidence type="ECO:0000259" key="1">
    <source>
        <dbReference type="Pfam" id="PF01636"/>
    </source>
</evidence>
<sequence length="359" mass="42087">MLEITVDMIERFLKETLPGTIKLTGLGEIGSLDEQGMKDFGYGKPMLIAYEQDGVAKQAVISSMRGDKYGHQFYWDRAAILMFQYETGTRIKQHVRPLGLGYADKKGKLVPMKDPEEFFILNEKVEGHDYFLDLERIRKGQVTDSDRELARKFALWLADLHAEKRDDPDLYLRRTRQLIGDSECIWGLVDGYPHPYEHFTPNRFIALEKKLIDWRWKLRSFTHRLRATHGDFHPWNVLVREDNDFSVLDCSRGLWGEPGDDVATMSCNYLLFGLYDQPRLSGPFESIYRTFWDTYLDATGDEEMLRVVAPYYVFRGLVIASPEWYPNHPLEVRKGLLRFLENVLEDEVFDYVHINKYME</sequence>
<dbReference type="Proteomes" id="UP000095200">
    <property type="component" value="Unassembled WGS sequence"/>
</dbReference>
<evidence type="ECO:0000313" key="3">
    <source>
        <dbReference type="Proteomes" id="UP000095200"/>
    </source>
</evidence>
<dbReference type="STRING" id="1592317.DPF_2500"/>
<name>A0A194AI58_9BACT</name>
<proteinExistence type="predicted"/>
<dbReference type="OrthoDB" id="9797603at2"/>
<dbReference type="Gene3D" id="3.90.1200.10">
    <property type="match status" value="1"/>
</dbReference>
<dbReference type="AlphaFoldDB" id="A0A194AI58"/>
<evidence type="ECO:0000313" key="2">
    <source>
        <dbReference type="EMBL" id="GAU09767.1"/>
    </source>
</evidence>
<dbReference type="EMBL" id="BDFE01000020">
    <property type="protein sequence ID" value="GAU09767.1"/>
    <property type="molecule type" value="Genomic_DNA"/>
</dbReference>
<dbReference type="Pfam" id="PF01636">
    <property type="entry name" value="APH"/>
    <property type="match status" value="1"/>
</dbReference>
<dbReference type="InterPro" id="IPR011009">
    <property type="entry name" value="Kinase-like_dom_sf"/>
</dbReference>